<geneLocation type="plasmid" evidence="2 3">
    <name>pNBRC108728a</name>
</geneLocation>
<gene>
    <name evidence="2" type="ORF">GCM10025867_46400</name>
</gene>
<evidence type="ECO:0000313" key="3">
    <source>
        <dbReference type="Proteomes" id="UP001321486"/>
    </source>
</evidence>
<dbReference type="Proteomes" id="UP001321486">
    <property type="component" value="Plasmid pNBRC108728a"/>
</dbReference>
<accession>A0ABM8GVA4</accession>
<organism evidence="2 3">
    <name type="scientific">Frondihabitans sucicola</name>
    <dbReference type="NCBI Taxonomy" id="1268041"/>
    <lineage>
        <taxon>Bacteria</taxon>
        <taxon>Bacillati</taxon>
        <taxon>Actinomycetota</taxon>
        <taxon>Actinomycetes</taxon>
        <taxon>Micrococcales</taxon>
        <taxon>Microbacteriaceae</taxon>
        <taxon>Frondihabitans</taxon>
    </lineage>
</organism>
<dbReference type="EMBL" id="AP027733">
    <property type="protein sequence ID" value="BDZ52399.1"/>
    <property type="molecule type" value="Genomic_DNA"/>
</dbReference>
<evidence type="ECO:0000256" key="1">
    <source>
        <dbReference type="SAM" id="MobiDB-lite"/>
    </source>
</evidence>
<name>A0ABM8GVA4_9MICO</name>
<proteinExistence type="predicted"/>
<sequence length="71" mass="8187">MAARDPDPICKHRDSQRRVTNQPGDYNPNRPHRSTWVCARRACVLDAMAWVERGTAEKAFVFDTNRQMVDA</sequence>
<evidence type="ECO:0000313" key="2">
    <source>
        <dbReference type="EMBL" id="BDZ52399.1"/>
    </source>
</evidence>
<dbReference type="RefSeq" id="WP_286347257.1">
    <property type="nucleotide sequence ID" value="NZ_AP027733.1"/>
</dbReference>
<feature type="compositionally biased region" description="Basic and acidic residues" evidence="1">
    <location>
        <begin position="1"/>
        <end position="17"/>
    </location>
</feature>
<protein>
    <recommendedName>
        <fullName evidence="4">YlxR family protein</fullName>
    </recommendedName>
</protein>
<keyword evidence="2" id="KW-0614">Plasmid</keyword>
<reference evidence="3" key="1">
    <citation type="journal article" date="2019" name="Int. J. Syst. Evol. Microbiol.">
        <title>The Global Catalogue of Microorganisms (GCM) 10K type strain sequencing project: providing services to taxonomists for standard genome sequencing and annotation.</title>
        <authorList>
            <consortium name="The Broad Institute Genomics Platform"/>
            <consortium name="The Broad Institute Genome Sequencing Center for Infectious Disease"/>
            <person name="Wu L."/>
            <person name="Ma J."/>
        </authorList>
    </citation>
    <scope>NUCLEOTIDE SEQUENCE [LARGE SCALE GENOMIC DNA]</scope>
    <source>
        <strain evidence="3">NBRC 108728</strain>
    </source>
</reference>
<keyword evidence="3" id="KW-1185">Reference proteome</keyword>
<feature type="region of interest" description="Disordered" evidence="1">
    <location>
        <begin position="1"/>
        <end position="31"/>
    </location>
</feature>
<evidence type="ECO:0008006" key="4">
    <source>
        <dbReference type="Google" id="ProtNLM"/>
    </source>
</evidence>